<feature type="transmembrane region" description="Helical" evidence="7">
    <location>
        <begin position="46"/>
        <end position="64"/>
    </location>
</feature>
<dbReference type="Proteomes" id="UP001209540">
    <property type="component" value="Unassembled WGS sequence"/>
</dbReference>
<dbReference type="Pfam" id="PF01266">
    <property type="entry name" value="DAO"/>
    <property type="match status" value="1"/>
</dbReference>
<evidence type="ECO:0000256" key="7">
    <source>
        <dbReference type="SAM" id="Phobius"/>
    </source>
</evidence>
<dbReference type="PIRSF" id="PIRSF000189">
    <property type="entry name" value="D-aa_oxidase"/>
    <property type="match status" value="1"/>
</dbReference>
<evidence type="ECO:0000256" key="4">
    <source>
        <dbReference type="ARBA" id="ARBA00022827"/>
    </source>
</evidence>
<dbReference type="SUPFAM" id="SSF54373">
    <property type="entry name" value="FAD-linked reductases, C-terminal domain"/>
    <property type="match status" value="1"/>
</dbReference>
<feature type="domain" description="FAD dependent oxidoreductase" evidence="8">
    <location>
        <begin position="48"/>
        <end position="377"/>
    </location>
</feature>
<gene>
    <name evidence="9" type="ORF">BDA99DRAFT_542762</name>
</gene>
<keyword evidence="5" id="KW-0560">Oxidoreductase</keyword>
<evidence type="ECO:0000256" key="1">
    <source>
        <dbReference type="ARBA" id="ARBA00001974"/>
    </source>
</evidence>
<evidence type="ECO:0000256" key="6">
    <source>
        <dbReference type="PIRSR" id="PIRSR000189-1"/>
    </source>
</evidence>
<feature type="binding site" evidence="6">
    <location>
        <position position="330"/>
    </location>
    <ligand>
        <name>D-dopa</name>
        <dbReference type="ChEBI" id="CHEBI:149689"/>
    </ligand>
</feature>
<proteinExistence type="inferred from homology"/>
<dbReference type="SUPFAM" id="SSF51971">
    <property type="entry name" value="Nucleotide-binding domain"/>
    <property type="match status" value="1"/>
</dbReference>
<dbReference type="Gene3D" id="3.30.9.10">
    <property type="entry name" value="D-Amino Acid Oxidase, subunit A, domain 2"/>
    <property type="match status" value="1"/>
</dbReference>
<dbReference type="GO" id="GO:0019478">
    <property type="term" value="P:D-amino acid catabolic process"/>
    <property type="evidence" value="ECO:0007669"/>
    <property type="project" value="TreeGrafter"/>
</dbReference>
<accession>A0AAD5K0A3</accession>
<name>A0AAD5K0A3_9FUNG</name>
<dbReference type="GO" id="GO:0005737">
    <property type="term" value="C:cytoplasm"/>
    <property type="evidence" value="ECO:0007669"/>
    <property type="project" value="TreeGrafter"/>
</dbReference>
<evidence type="ECO:0000256" key="3">
    <source>
        <dbReference type="ARBA" id="ARBA00022630"/>
    </source>
</evidence>
<protein>
    <recommendedName>
        <fullName evidence="8">FAD dependent oxidoreductase domain-containing protein</fullName>
    </recommendedName>
</protein>
<comment type="cofactor">
    <cofactor evidence="1 6">
        <name>FAD</name>
        <dbReference type="ChEBI" id="CHEBI:57692"/>
    </cofactor>
</comment>
<dbReference type="EMBL" id="JAIXMP010000040">
    <property type="protein sequence ID" value="KAI9248043.1"/>
    <property type="molecule type" value="Genomic_DNA"/>
</dbReference>
<dbReference type="PANTHER" id="PTHR11530:SF11">
    <property type="entry name" value="D-ASPARTATE OXIDASE"/>
    <property type="match status" value="1"/>
</dbReference>
<feature type="transmembrane region" description="Helical" evidence="7">
    <location>
        <begin position="21"/>
        <end position="40"/>
    </location>
</feature>
<evidence type="ECO:0000256" key="5">
    <source>
        <dbReference type="ARBA" id="ARBA00023002"/>
    </source>
</evidence>
<dbReference type="GO" id="GO:0003884">
    <property type="term" value="F:D-amino-acid oxidase activity"/>
    <property type="evidence" value="ECO:0007669"/>
    <property type="project" value="InterPro"/>
</dbReference>
<dbReference type="AlphaFoldDB" id="A0AAD5K0A3"/>
<dbReference type="PANTHER" id="PTHR11530">
    <property type="entry name" value="D-AMINO ACID OXIDASE"/>
    <property type="match status" value="1"/>
</dbReference>
<feature type="binding site" evidence="6">
    <location>
        <begin position="88"/>
        <end position="89"/>
    </location>
    <ligand>
        <name>FAD</name>
        <dbReference type="ChEBI" id="CHEBI:57692"/>
    </ligand>
</feature>
<evidence type="ECO:0000313" key="9">
    <source>
        <dbReference type="EMBL" id="KAI9248043.1"/>
    </source>
</evidence>
<reference evidence="9" key="2">
    <citation type="submission" date="2023-02" db="EMBL/GenBank/DDBJ databases">
        <authorList>
            <consortium name="DOE Joint Genome Institute"/>
            <person name="Mondo S.J."/>
            <person name="Chang Y."/>
            <person name="Wang Y."/>
            <person name="Ahrendt S."/>
            <person name="Andreopoulos W."/>
            <person name="Barry K."/>
            <person name="Beard J."/>
            <person name="Benny G.L."/>
            <person name="Blankenship S."/>
            <person name="Bonito G."/>
            <person name="Cuomo C."/>
            <person name="Desiro A."/>
            <person name="Gervers K.A."/>
            <person name="Hundley H."/>
            <person name="Kuo A."/>
            <person name="LaButti K."/>
            <person name="Lang B.F."/>
            <person name="Lipzen A."/>
            <person name="O'Donnell K."/>
            <person name="Pangilinan J."/>
            <person name="Reynolds N."/>
            <person name="Sandor L."/>
            <person name="Smith M.W."/>
            <person name="Tsang A."/>
            <person name="Grigoriev I.V."/>
            <person name="Stajich J.E."/>
            <person name="Spatafora J.W."/>
        </authorList>
    </citation>
    <scope>NUCLEOTIDE SEQUENCE</scope>
    <source>
        <strain evidence="9">RSA 2281</strain>
    </source>
</reference>
<dbReference type="GO" id="GO:0071949">
    <property type="term" value="F:FAD binding"/>
    <property type="evidence" value="ECO:0007669"/>
    <property type="project" value="InterPro"/>
</dbReference>
<evidence type="ECO:0000313" key="10">
    <source>
        <dbReference type="Proteomes" id="UP001209540"/>
    </source>
</evidence>
<keyword evidence="7" id="KW-0812">Transmembrane</keyword>
<evidence type="ECO:0000259" key="8">
    <source>
        <dbReference type="Pfam" id="PF01266"/>
    </source>
</evidence>
<comment type="similarity">
    <text evidence="2">Belongs to the DAMOX/DASOX family.</text>
</comment>
<feature type="binding site" evidence="6">
    <location>
        <position position="97"/>
    </location>
    <ligand>
        <name>D-dopa</name>
        <dbReference type="ChEBI" id="CHEBI:149689"/>
    </ligand>
</feature>
<evidence type="ECO:0000256" key="2">
    <source>
        <dbReference type="ARBA" id="ARBA00006730"/>
    </source>
</evidence>
<sequence length="400" mass="44625">MTLVFMRFISTGKKMLICVNYLAYVNMLFFWISNSCIKIMLRKDSINVIVIGAGVIGLSTAVNLQLKEYRVTILANHFPGDPSNIEYTSPFAGAIWQSLTTGDKRQQQFDRDTFKLFWKLANGKANETGIMVIPAYNYYSNPSKSEKEPWFKDFVPTFRVLGKDDELPSGSTFGVHYTTVAVNPGIYLKWLFSQFITMGGQYKRVTLSHIFDAMDTSVDIVVNCSGMHAKTLGGVEDKTVVPTRGQNVIVHAPHIRKTVSFMSHGYVIPRSDGTVILGTTHEEYNMDTTVNPTSAEKVLELARTICPELTKKKDGTEIKLNIVGYITGIRPVRKGGPRVENEIMVSPSGKKIVVTHNYGHGAFGYISGWGSGIYATNLVEKSFAQLQKEKQDVISLFSRL</sequence>
<reference evidence="9" key="1">
    <citation type="journal article" date="2022" name="IScience">
        <title>Evolution of zygomycete secretomes and the origins of terrestrial fungal ecologies.</title>
        <authorList>
            <person name="Chang Y."/>
            <person name="Wang Y."/>
            <person name="Mondo S."/>
            <person name="Ahrendt S."/>
            <person name="Andreopoulos W."/>
            <person name="Barry K."/>
            <person name="Beard J."/>
            <person name="Benny G.L."/>
            <person name="Blankenship S."/>
            <person name="Bonito G."/>
            <person name="Cuomo C."/>
            <person name="Desiro A."/>
            <person name="Gervers K.A."/>
            <person name="Hundley H."/>
            <person name="Kuo A."/>
            <person name="LaButti K."/>
            <person name="Lang B.F."/>
            <person name="Lipzen A."/>
            <person name="O'Donnell K."/>
            <person name="Pangilinan J."/>
            <person name="Reynolds N."/>
            <person name="Sandor L."/>
            <person name="Smith M.E."/>
            <person name="Tsang A."/>
            <person name="Grigoriev I.V."/>
            <person name="Stajich J.E."/>
            <person name="Spatafora J.W."/>
        </authorList>
    </citation>
    <scope>NUCLEOTIDE SEQUENCE</scope>
    <source>
        <strain evidence="9">RSA 2281</strain>
    </source>
</reference>
<keyword evidence="10" id="KW-1185">Reference proteome</keyword>
<keyword evidence="7" id="KW-1133">Transmembrane helix</keyword>
<keyword evidence="7" id="KW-0472">Membrane</keyword>
<dbReference type="InterPro" id="IPR023209">
    <property type="entry name" value="DAO"/>
</dbReference>
<organism evidence="9 10">
    <name type="scientific">Phascolomyces articulosus</name>
    <dbReference type="NCBI Taxonomy" id="60185"/>
    <lineage>
        <taxon>Eukaryota</taxon>
        <taxon>Fungi</taxon>
        <taxon>Fungi incertae sedis</taxon>
        <taxon>Mucoromycota</taxon>
        <taxon>Mucoromycotina</taxon>
        <taxon>Mucoromycetes</taxon>
        <taxon>Mucorales</taxon>
        <taxon>Lichtheimiaceae</taxon>
        <taxon>Phascolomyces</taxon>
    </lineage>
</organism>
<keyword evidence="3" id="KW-0285">Flavoprotein</keyword>
<comment type="caution">
    <text evidence="9">The sequence shown here is derived from an EMBL/GenBank/DDBJ whole genome shotgun (WGS) entry which is preliminary data.</text>
</comment>
<dbReference type="Gene3D" id="3.40.50.720">
    <property type="entry name" value="NAD(P)-binding Rossmann-like Domain"/>
    <property type="match status" value="1"/>
</dbReference>
<dbReference type="InterPro" id="IPR006076">
    <property type="entry name" value="FAD-dep_OxRdtase"/>
</dbReference>
<keyword evidence="4 6" id="KW-0274">FAD</keyword>